<dbReference type="InterPro" id="IPR012910">
    <property type="entry name" value="Plug_dom"/>
</dbReference>
<dbReference type="EMBL" id="CP119311">
    <property type="protein sequence ID" value="WEK35084.1"/>
    <property type="molecule type" value="Genomic_DNA"/>
</dbReference>
<dbReference type="InterPro" id="IPR037066">
    <property type="entry name" value="Plug_dom_sf"/>
</dbReference>
<sequence>MKFFIDHKEYGLGLINNRRCLQKGLLVTSLLIGTLWASAQHTDSIPQTDTTVVMVKPQRVSLYFKEKPKNNLTESLVVVKGDDLKKTPLSSIANALAGRVAGLNVTQNNGEPGNYGTSFTLRDRVPLVLVDGVPRDMNSILTEHVESITVLKDAIATAPLGARGAPGVILVTTRKQNDQPGFNVDFTANYGIAQPLKIREQVSAAQYAELYNEALANDSRPLKYSQADIDAYTNKTNPYLYPENDWKKQLVENSAPFSRYVLNAAGSSSMVNYFLSADYMTQDGLLKQGSSSYSTNADYQRFGLRGNVAVAITPRTTLSLNLYGAIQRRTVPGESPSFGFGNNTNRLTISSPSLNNIFNGIINVPRNAYPLLNPNGSLGGNQFYQGNLWGQSTLSGYSQTNMSDGMADLKLRRDLSDVLKGWWVQGTASYTSQIIHTLVRTKSFAAYEMNVSAAGDTSYRQFGTIGEQSNNRVLNIRNGNFFFDLATGISRNWGKHALDASLQYQYSSSTLGGQLPFRVSSGIATLTYAYDNRYIVDLVTSYSGHNWYRKGDRFDFYPAAGFSWNVHNEAFFGRNNLLSSLKLKASYGLTGFLFSNYYSYMYTYSNYANAYYFGATPGGVQGVTENQIPYARTTEKTLKLNLGVDWGMFRDRASFSVQYYRDRAYDLMQVRGYNTALLGAPYPDENLGKTIYTGVEATAGWQDKAGSVSYFINGNIAFQKNKILFNDQPVQPYPWMGSQGNSINQVYGYIADGFVTGAGQGPVVEGYRSVPGDLKYKDLNGDGVINFYDRTAIAPDRPQLFFGINAGVSYKGFDLNVLVSGVSNRTVNLTGTGEWEFQNSGLASVYPHHLGRWTPETAATATYPRLTVGTNVNNHVNSTFWLRSANFLRLKTVELGYNFSGRLMAKAGIKGLRAFVSGFNLLTISGGEDRFDPETLSYGYPIQRIINGGVSIKL</sequence>
<dbReference type="Gene3D" id="2.170.130.10">
    <property type="entry name" value="TonB-dependent receptor, plug domain"/>
    <property type="match status" value="1"/>
</dbReference>
<accession>A0AAJ5WS53</accession>
<dbReference type="NCBIfam" id="TIGR04056">
    <property type="entry name" value="OMP_RagA_SusC"/>
    <property type="match status" value="1"/>
</dbReference>
<evidence type="ECO:0000259" key="1">
    <source>
        <dbReference type="Pfam" id="PF07715"/>
    </source>
</evidence>
<organism evidence="2 3">
    <name type="scientific">Candidatus Pseudobacter hemicellulosilyticus</name>
    <dbReference type="NCBI Taxonomy" id="3121375"/>
    <lineage>
        <taxon>Bacteria</taxon>
        <taxon>Pseudomonadati</taxon>
        <taxon>Bacteroidota</taxon>
        <taxon>Chitinophagia</taxon>
        <taxon>Chitinophagales</taxon>
        <taxon>Chitinophagaceae</taxon>
        <taxon>Pseudobacter</taxon>
    </lineage>
</organism>
<dbReference type="InterPro" id="IPR023996">
    <property type="entry name" value="TonB-dep_OMP_SusC/RagA"/>
</dbReference>
<gene>
    <name evidence="2" type="ORF">P0Y53_21555</name>
</gene>
<proteinExistence type="predicted"/>
<dbReference type="Pfam" id="PF07715">
    <property type="entry name" value="Plug"/>
    <property type="match status" value="1"/>
</dbReference>
<dbReference type="Proteomes" id="UP001220610">
    <property type="component" value="Chromosome"/>
</dbReference>
<evidence type="ECO:0000313" key="3">
    <source>
        <dbReference type="Proteomes" id="UP001220610"/>
    </source>
</evidence>
<evidence type="ECO:0000313" key="2">
    <source>
        <dbReference type="EMBL" id="WEK35084.1"/>
    </source>
</evidence>
<dbReference type="AlphaFoldDB" id="A0AAJ5WS53"/>
<reference evidence="2" key="1">
    <citation type="submission" date="2023-03" db="EMBL/GenBank/DDBJ databases">
        <title>Andean soil-derived lignocellulolytic bacterial consortium as a source of novel taxa and putative plastic-active enzymes.</title>
        <authorList>
            <person name="Diaz-Garcia L."/>
            <person name="Chuvochina M."/>
            <person name="Feuerriegel G."/>
            <person name="Bunk B."/>
            <person name="Sproer C."/>
            <person name="Streit W.R."/>
            <person name="Rodriguez L.M."/>
            <person name="Overmann J."/>
            <person name="Jimenez D.J."/>
        </authorList>
    </citation>
    <scope>NUCLEOTIDE SEQUENCE</scope>
    <source>
        <strain evidence="2">MAG 7</strain>
    </source>
</reference>
<name>A0AAJ5WS53_9BACT</name>
<dbReference type="SUPFAM" id="SSF56935">
    <property type="entry name" value="Porins"/>
    <property type="match status" value="1"/>
</dbReference>
<protein>
    <submittedName>
        <fullName evidence="2">SusC/RagA family TonB-linked outer membrane protein</fullName>
    </submittedName>
</protein>
<feature type="domain" description="TonB-dependent receptor plug" evidence="1">
    <location>
        <begin position="69"/>
        <end position="168"/>
    </location>
</feature>